<evidence type="ECO:0000313" key="3">
    <source>
        <dbReference type="Proteomes" id="UP000315440"/>
    </source>
</evidence>
<dbReference type="RefSeq" id="WP_146401688.1">
    <property type="nucleotide sequence ID" value="NZ_SJPQ01000003.1"/>
</dbReference>
<feature type="domain" description="N-acetyltransferase" evidence="1">
    <location>
        <begin position="37"/>
        <end position="200"/>
    </location>
</feature>
<accession>A0A5C5ZK44</accession>
<proteinExistence type="predicted"/>
<dbReference type="AlphaFoldDB" id="A0A5C5ZK44"/>
<dbReference type="OrthoDB" id="280622at2"/>
<dbReference type="Pfam" id="PF00583">
    <property type="entry name" value="Acetyltransf_1"/>
    <property type="match status" value="1"/>
</dbReference>
<dbReference type="SUPFAM" id="SSF55729">
    <property type="entry name" value="Acyl-CoA N-acyltransferases (Nat)"/>
    <property type="match status" value="1"/>
</dbReference>
<keyword evidence="2" id="KW-0808">Transferase</keyword>
<dbReference type="InterPro" id="IPR000182">
    <property type="entry name" value="GNAT_dom"/>
</dbReference>
<dbReference type="EMBL" id="SJPQ01000003">
    <property type="protein sequence ID" value="TWT87498.1"/>
    <property type="molecule type" value="Genomic_DNA"/>
</dbReference>
<gene>
    <name evidence="2" type="ORF">Mal64_30380</name>
</gene>
<keyword evidence="3" id="KW-1185">Reference proteome</keyword>
<organism evidence="2 3">
    <name type="scientific">Pseudobythopirellula maris</name>
    <dbReference type="NCBI Taxonomy" id="2527991"/>
    <lineage>
        <taxon>Bacteria</taxon>
        <taxon>Pseudomonadati</taxon>
        <taxon>Planctomycetota</taxon>
        <taxon>Planctomycetia</taxon>
        <taxon>Pirellulales</taxon>
        <taxon>Lacipirellulaceae</taxon>
        <taxon>Pseudobythopirellula</taxon>
    </lineage>
</organism>
<dbReference type="InterPro" id="IPR016181">
    <property type="entry name" value="Acyl_CoA_acyltransferase"/>
</dbReference>
<protein>
    <submittedName>
        <fullName evidence="2">Acetyltransferase (GNAT) family protein</fullName>
    </submittedName>
</protein>
<reference evidence="2 3" key="1">
    <citation type="submission" date="2019-02" db="EMBL/GenBank/DDBJ databases">
        <title>Deep-cultivation of Planctomycetes and their phenomic and genomic characterization uncovers novel biology.</title>
        <authorList>
            <person name="Wiegand S."/>
            <person name="Jogler M."/>
            <person name="Boedeker C."/>
            <person name="Pinto D."/>
            <person name="Vollmers J."/>
            <person name="Rivas-Marin E."/>
            <person name="Kohn T."/>
            <person name="Peeters S.H."/>
            <person name="Heuer A."/>
            <person name="Rast P."/>
            <person name="Oberbeckmann S."/>
            <person name="Bunk B."/>
            <person name="Jeske O."/>
            <person name="Meyerdierks A."/>
            <person name="Storesund J.E."/>
            <person name="Kallscheuer N."/>
            <person name="Luecker S."/>
            <person name="Lage O.M."/>
            <person name="Pohl T."/>
            <person name="Merkel B.J."/>
            <person name="Hornburger P."/>
            <person name="Mueller R.-W."/>
            <person name="Bruemmer F."/>
            <person name="Labrenz M."/>
            <person name="Spormann A.M."/>
            <person name="Op Den Camp H."/>
            <person name="Overmann J."/>
            <person name="Amann R."/>
            <person name="Jetten M.S.M."/>
            <person name="Mascher T."/>
            <person name="Medema M.H."/>
            <person name="Devos D.P."/>
            <person name="Kaster A.-K."/>
            <person name="Ovreas L."/>
            <person name="Rohde M."/>
            <person name="Galperin M.Y."/>
            <person name="Jogler C."/>
        </authorList>
    </citation>
    <scope>NUCLEOTIDE SEQUENCE [LARGE SCALE GENOMIC DNA]</scope>
    <source>
        <strain evidence="2 3">Mal64</strain>
    </source>
</reference>
<dbReference type="GO" id="GO:0016747">
    <property type="term" value="F:acyltransferase activity, transferring groups other than amino-acyl groups"/>
    <property type="evidence" value="ECO:0007669"/>
    <property type="project" value="InterPro"/>
</dbReference>
<dbReference type="PROSITE" id="PS51186">
    <property type="entry name" value="GNAT"/>
    <property type="match status" value="1"/>
</dbReference>
<comment type="caution">
    <text evidence="2">The sequence shown here is derived from an EMBL/GenBank/DDBJ whole genome shotgun (WGS) entry which is preliminary data.</text>
</comment>
<evidence type="ECO:0000313" key="2">
    <source>
        <dbReference type="EMBL" id="TWT87498.1"/>
    </source>
</evidence>
<dbReference type="Proteomes" id="UP000315440">
    <property type="component" value="Unassembled WGS sequence"/>
</dbReference>
<evidence type="ECO:0000259" key="1">
    <source>
        <dbReference type="PROSITE" id="PS51186"/>
    </source>
</evidence>
<name>A0A5C5ZK44_9BACT</name>
<dbReference type="Gene3D" id="3.40.630.30">
    <property type="match status" value="1"/>
</dbReference>
<sequence>MTISPAVYRTAKRAVDALPAWALRLRPMRVCELPLGVNPTPVDPSSTAHPRWIANREELDRLDGIADRVNLDRWDGVTARAALAESPDGVPLGALWIATGRFEEPSLGLSFELAPTEAWLHSAHVLAEHRRRGVYRALLGFAGRSLAEEGLTRILLGVSRGNEPSRRAHERAGAAVVGDLFAARSCGLTVAALAGSLTAGRGGCLHVGGRVNVRVDPQPSAE</sequence>